<dbReference type="InterPro" id="IPR054470">
    <property type="entry name" value="FIMAH_dom"/>
</dbReference>
<dbReference type="Gene3D" id="3.40.50.1820">
    <property type="entry name" value="alpha/beta hydrolase"/>
    <property type="match status" value="1"/>
</dbReference>
<organism evidence="2 3">
    <name type="scientific">Microbacterium elymi</name>
    <dbReference type="NCBI Taxonomy" id="2909587"/>
    <lineage>
        <taxon>Bacteria</taxon>
        <taxon>Bacillati</taxon>
        <taxon>Actinomycetota</taxon>
        <taxon>Actinomycetes</taxon>
        <taxon>Micrococcales</taxon>
        <taxon>Microbacteriaceae</taxon>
        <taxon>Microbacterium</taxon>
    </lineage>
</organism>
<sequence length="254" mass="27105">MGDVPVIMDNLIQDGRTEPAVVVTTNSNYIGAANQGYPVLRNVVLPFVESHYNVSTKPIDRAFAGLSMGGGVTSNIINYDATLFGYYGPWSAGVGVRATTPNVAAPYILLGGGKWDFGLPNASQVAALNQVAVVENLVVPGAHDFNTWNELFAAFAGDYLWHPEAFLIDEITTLKDAVAATSLNKGNKNALTVKLDQAYKLLAKDKADGTLEVLNGFVTQVGSFQSAGKLTAEQTAALTTTAQKILFNVGYWQQ</sequence>
<accession>A0ABY5NHK9</accession>
<dbReference type="PANTHER" id="PTHR48098">
    <property type="entry name" value="ENTEROCHELIN ESTERASE-RELATED"/>
    <property type="match status" value="1"/>
</dbReference>
<dbReference type="Pfam" id="PF22888">
    <property type="entry name" value="FIMAH"/>
    <property type="match status" value="1"/>
</dbReference>
<dbReference type="PANTHER" id="PTHR48098:SF1">
    <property type="entry name" value="DIACYLGLYCEROL ACYLTRANSFERASE_MYCOLYLTRANSFERASE AG85A"/>
    <property type="match status" value="1"/>
</dbReference>
<gene>
    <name evidence="2" type="ORF">L2X98_29550</name>
</gene>
<evidence type="ECO:0000259" key="1">
    <source>
        <dbReference type="Pfam" id="PF22888"/>
    </source>
</evidence>
<protein>
    <recommendedName>
        <fullName evidence="1">FIMAH domain-containing protein</fullName>
    </recommendedName>
</protein>
<keyword evidence="3" id="KW-1185">Reference proteome</keyword>
<name>A0ABY5NHK9_9MICO</name>
<dbReference type="Proteomes" id="UP001054811">
    <property type="component" value="Chromosome"/>
</dbReference>
<dbReference type="RefSeq" id="WP_259611164.1">
    <property type="nucleotide sequence ID" value="NZ_CP091139.2"/>
</dbReference>
<proteinExistence type="predicted"/>
<dbReference type="InterPro" id="IPR050583">
    <property type="entry name" value="Mycobacterial_A85_antigen"/>
</dbReference>
<feature type="domain" description="FIMAH" evidence="1">
    <location>
        <begin position="173"/>
        <end position="246"/>
    </location>
</feature>
<dbReference type="InterPro" id="IPR029058">
    <property type="entry name" value="AB_hydrolase_fold"/>
</dbReference>
<dbReference type="SUPFAM" id="SSF53474">
    <property type="entry name" value="alpha/beta-Hydrolases"/>
    <property type="match status" value="1"/>
</dbReference>
<reference evidence="2" key="1">
    <citation type="submission" date="2022-01" db="EMBL/GenBank/DDBJ databases">
        <title>Microbacterium eymi and Microbacterium rhizovicinus sp. nov., isolated from the rhizospheric soil of Elymus tsukushiensis, a plant native to the Dokdo Islands, Republic of Korea.</title>
        <authorList>
            <person name="Hwang Y.J."/>
        </authorList>
    </citation>
    <scope>NUCLEOTIDE SEQUENCE</scope>
    <source>
        <strain evidence="2">KUDC0405</strain>
    </source>
</reference>
<evidence type="ECO:0000313" key="2">
    <source>
        <dbReference type="EMBL" id="UUT34638.1"/>
    </source>
</evidence>
<evidence type="ECO:0000313" key="3">
    <source>
        <dbReference type="Proteomes" id="UP001054811"/>
    </source>
</evidence>
<dbReference type="EMBL" id="CP091139">
    <property type="protein sequence ID" value="UUT34638.1"/>
    <property type="molecule type" value="Genomic_DNA"/>
</dbReference>